<gene>
    <name evidence="9" type="ORF">B1202_01195</name>
</gene>
<dbReference type="GO" id="GO:0005524">
    <property type="term" value="F:ATP binding"/>
    <property type="evidence" value="ECO:0007669"/>
    <property type="project" value="UniProtKB-KW"/>
</dbReference>
<evidence type="ECO:0000256" key="7">
    <source>
        <dbReference type="SAM" id="SignalP"/>
    </source>
</evidence>
<keyword evidence="4" id="KW-0418">Kinase</keyword>
<dbReference type="Gene3D" id="3.30.565.10">
    <property type="entry name" value="Histidine kinase-like ATPase, C-terminal domain"/>
    <property type="match status" value="1"/>
</dbReference>
<dbReference type="InterPro" id="IPR036890">
    <property type="entry name" value="HATPase_C_sf"/>
</dbReference>
<comment type="catalytic activity">
    <reaction evidence="1">
        <text>ATP + protein L-histidine = ADP + protein N-phospho-L-histidine.</text>
        <dbReference type="EC" id="2.7.13.3"/>
    </reaction>
</comment>
<feature type="transmembrane region" description="Helical" evidence="6">
    <location>
        <begin position="248"/>
        <end position="269"/>
    </location>
</feature>
<protein>
    <recommendedName>
        <fullName evidence="2">histidine kinase</fullName>
        <ecNumber evidence="2">2.7.13.3</ecNumber>
    </recommendedName>
</protein>
<dbReference type="SUPFAM" id="SSF55874">
    <property type="entry name" value="ATPase domain of HSP90 chaperone/DNA topoisomerase II/histidine kinase"/>
    <property type="match status" value="1"/>
</dbReference>
<keyword evidence="9" id="KW-0547">Nucleotide-binding</keyword>
<dbReference type="InterPro" id="IPR003594">
    <property type="entry name" value="HATPase_dom"/>
</dbReference>
<keyword evidence="6" id="KW-1133">Transmembrane helix</keyword>
<dbReference type="AlphaFoldDB" id="A0A1T1H650"/>
<feature type="transmembrane region" description="Helical" evidence="6">
    <location>
        <begin position="281"/>
        <end position="299"/>
    </location>
</feature>
<evidence type="ECO:0000256" key="3">
    <source>
        <dbReference type="ARBA" id="ARBA00022679"/>
    </source>
</evidence>
<feature type="transmembrane region" description="Helical" evidence="6">
    <location>
        <begin position="305"/>
        <end position="324"/>
    </location>
</feature>
<dbReference type="PANTHER" id="PTHR24421">
    <property type="entry name" value="NITRATE/NITRITE SENSOR PROTEIN NARX-RELATED"/>
    <property type="match status" value="1"/>
</dbReference>
<evidence type="ECO:0000313" key="9">
    <source>
        <dbReference type="EMBL" id="OOV85296.1"/>
    </source>
</evidence>
<dbReference type="RefSeq" id="WP_078188702.1">
    <property type="nucleotide sequence ID" value="NZ_JAMCOZ010000010.1"/>
</dbReference>
<comment type="caution">
    <text evidence="9">The sequence shown here is derived from an EMBL/GenBank/DDBJ whole genome shotgun (WGS) entry which is preliminary data.</text>
</comment>
<dbReference type="CDD" id="cd16917">
    <property type="entry name" value="HATPase_UhpB-NarQ-NarX-like"/>
    <property type="match status" value="1"/>
</dbReference>
<dbReference type="InterPro" id="IPR011623">
    <property type="entry name" value="7TMR_DISM_rcpt_extracell_dom1"/>
</dbReference>
<reference evidence="9 10" key="1">
    <citation type="submission" date="2017-02" db="EMBL/GenBank/DDBJ databases">
        <title>Acinetobacter sp. ANC 4945, whole genome shotgun sequencing project.</title>
        <authorList>
            <person name="Radolfova-Krizova L."/>
            <person name="Al Atrouni A."/>
            <person name="Nemec A."/>
        </authorList>
    </citation>
    <scope>NUCLEOTIDE SEQUENCE [LARGE SCALE GENOMIC DNA]</scope>
    <source>
        <strain evidence="9 10">ANC 4945</strain>
    </source>
</reference>
<keyword evidence="3" id="KW-0808">Transferase</keyword>
<evidence type="ECO:0000259" key="8">
    <source>
        <dbReference type="SMART" id="SM00387"/>
    </source>
</evidence>
<feature type="transmembrane region" description="Helical" evidence="6">
    <location>
        <begin position="336"/>
        <end position="359"/>
    </location>
</feature>
<dbReference type="EC" id="2.7.13.3" evidence="2"/>
<dbReference type="PANTHER" id="PTHR24421:SF10">
    <property type="entry name" value="NITRATE_NITRITE SENSOR PROTEIN NARQ"/>
    <property type="match status" value="1"/>
</dbReference>
<dbReference type="Proteomes" id="UP000191160">
    <property type="component" value="Unassembled WGS sequence"/>
</dbReference>
<keyword evidence="7" id="KW-0732">Signal</keyword>
<dbReference type="Pfam" id="PF02518">
    <property type="entry name" value="HATPase_c"/>
    <property type="match status" value="1"/>
</dbReference>
<proteinExistence type="predicted"/>
<feature type="transmembrane region" description="Helical" evidence="6">
    <location>
        <begin position="371"/>
        <end position="388"/>
    </location>
</feature>
<feature type="transmembrane region" description="Helical" evidence="6">
    <location>
        <begin position="190"/>
        <end position="211"/>
    </location>
</feature>
<dbReference type="GO" id="GO:0004673">
    <property type="term" value="F:protein histidine kinase activity"/>
    <property type="evidence" value="ECO:0007669"/>
    <property type="project" value="UniProtKB-EC"/>
</dbReference>
<dbReference type="SMART" id="SM00387">
    <property type="entry name" value="HATPase_c"/>
    <property type="match status" value="1"/>
</dbReference>
<sequence length="630" mass="72172">MRKGGYFFLFILCLVWGSLSHAEQVFPVNDQCNVTVNSISRVKTPSSQELPRTGWKTTQLPDRWKEDKDWEGYQGGAWYKLDWSWYCKNNARLAEPIALYVDYIINTGSVFLNGDLLWTNKNLQEPISKSWNVARYWILPISGIKHDHNETLIYVYGYSSLNAGLGPVKFNNVMATVEQAEEATWTRRTILQLNIFLSGVLGLICFIIWLMRRRDTSFGWFALSTVLWILFLSNALTTETFPYPDSIFSTKANLIFAMLYFQCFSIYILRFLGRKFPRIELSFTMLTAALIGVVCIWPFERNADVSNIIFLLYCAFFFFTYLYLCRISFKERRRDYILLASCMTAIIVIVIADITVLVLFPKEGFTPLSPFTSPIITLFIVVILGARLNRNIQKIEKYNDDLAFEVQKVSDELCSSLNDKHQLELSNVRLQERIKLSHDLHDGLGASIVRSMILVDQCESNIPNRQFLSMLKLLRDDLRQIIDSGSSLDSKVPDSPLLWIAPVRHRFSQLMDEVEMNAKWCIPSQWAIKPTAIQCLTLIRVIEESLTNIVKHSQANHVNVTLSQFENGALLLTIEDDGVGFDVESVSNHGMSIGMRSMKMRVERIGGNFKIHSQQGCTIIHTEINLKSAA</sequence>
<name>A0A1T1H650_9GAMM</name>
<keyword evidence="10" id="KW-1185">Reference proteome</keyword>
<evidence type="ECO:0000256" key="1">
    <source>
        <dbReference type="ARBA" id="ARBA00000085"/>
    </source>
</evidence>
<keyword evidence="5" id="KW-0902">Two-component regulatory system</keyword>
<evidence type="ECO:0000256" key="2">
    <source>
        <dbReference type="ARBA" id="ARBA00012438"/>
    </source>
</evidence>
<keyword evidence="6" id="KW-0472">Membrane</keyword>
<evidence type="ECO:0000313" key="10">
    <source>
        <dbReference type="Proteomes" id="UP000191160"/>
    </source>
</evidence>
<evidence type="ECO:0000256" key="4">
    <source>
        <dbReference type="ARBA" id="ARBA00022777"/>
    </source>
</evidence>
<evidence type="ECO:0000256" key="5">
    <source>
        <dbReference type="ARBA" id="ARBA00023012"/>
    </source>
</evidence>
<feature type="chain" id="PRO_5012617000" description="histidine kinase" evidence="7">
    <location>
        <begin position="23"/>
        <end position="630"/>
    </location>
</feature>
<evidence type="ECO:0000256" key="6">
    <source>
        <dbReference type="SAM" id="Phobius"/>
    </source>
</evidence>
<dbReference type="Pfam" id="PF07695">
    <property type="entry name" value="7TMR-DISM_7TM"/>
    <property type="match status" value="1"/>
</dbReference>
<dbReference type="EMBL" id="MVKX01000001">
    <property type="protein sequence ID" value="OOV85296.1"/>
    <property type="molecule type" value="Genomic_DNA"/>
</dbReference>
<dbReference type="InterPro" id="IPR050482">
    <property type="entry name" value="Sensor_HK_TwoCompSys"/>
</dbReference>
<accession>A0A1T1H650</accession>
<keyword evidence="9" id="KW-0067">ATP-binding</keyword>
<feature type="signal peptide" evidence="7">
    <location>
        <begin position="1"/>
        <end position="22"/>
    </location>
</feature>
<feature type="transmembrane region" description="Helical" evidence="6">
    <location>
        <begin position="218"/>
        <end position="236"/>
    </location>
</feature>
<organism evidence="9 10">
    <name type="scientific">Acinetobacter amyesii</name>
    <dbReference type="NCBI Taxonomy" id="2942470"/>
    <lineage>
        <taxon>Bacteria</taxon>
        <taxon>Pseudomonadati</taxon>
        <taxon>Pseudomonadota</taxon>
        <taxon>Gammaproteobacteria</taxon>
        <taxon>Moraxellales</taxon>
        <taxon>Moraxellaceae</taxon>
        <taxon>Acinetobacter</taxon>
    </lineage>
</organism>
<feature type="domain" description="Histidine kinase/HSP90-like ATPase" evidence="8">
    <location>
        <begin position="533"/>
        <end position="628"/>
    </location>
</feature>
<keyword evidence="6" id="KW-0812">Transmembrane</keyword>
<dbReference type="GO" id="GO:0000160">
    <property type="term" value="P:phosphorelay signal transduction system"/>
    <property type="evidence" value="ECO:0007669"/>
    <property type="project" value="UniProtKB-KW"/>
</dbReference>